<name>A0A838WZF9_9CORY</name>
<dbReference type="GO" id="GO:0016740">
    <property type="term" value="F:transferase activity"/>
    <property type="evidence" value="ECO:0007669"/>
    <property type="project" value="UniProtKB-KW"/>
</dbReference>
<gene>
    <name evidence="1" type="ORF">H0H28_12345</name>
</gene>
<feature type="non-terminal residue" evidence="1">
    <location>
        <position position="1"/>
    </location>
</feature>
<reference evidence="1 2" key="1">
    <citation type="submission" date="2020-07" db="EMBL/GenBank/DDBJ databases">
        <authorList>
            <person name="Khare M."/>
        </authorList>
    </citation>
    <scope>NUCLEOTIDE SEQUENCE [LARGE SCALE GENOMIC DNA]</scope>
    <source>
        <strain evidence="1 2">P8776</strain>
    </source>
</reference>
<dbReference type="Proteomes" id="UP000580709">
    <property type="component" value="Unassembled WGS sequence"/>
</dbReference>
<organism evidence="1 2">
    <name type="scientific">Corynebacterium sanguinis</name>
    <dbReference type="NCBI Taxonomy" id="2594913"/>
    <lineage>
        <taxon>Bacteria</taxon>
        <taxon>Bacillati</taxon>
        <taxon>Actinomycetota</taxon>
        <taxon>Actinomycetes</taxon>
        <taxon>Mycobacteriales</taxon>
        <taxon>Corynebacteriaceae</taxon>
        <taxon>Corynebacterium</taxon>
    </lineage>
</organism>
<proteinExistence type="predicted"/>
<dbReference type="InterPro" id="IPR029044">
    <property type="entry name" value="Nucleotide-diphossugar_trans"/>
</dbReference>
<keyword evidence="2" id="KW-1185">Reference proteome</keyword>
<dbReference type="SUPFAM" id="SSF53448">
    <property type="entry name" value="Nucleotide-diphospho-sugar transferases"/>
    <property type="match status" value="1"/>
</dbReference>
<dbReference type="EMBL" id="JACEOR010000547">
    <property type="protein sequence ID" value="MBA4506088.1"/>
    <property type="molecule type" value="Genomic_DNA"/>
</dbReference>
<sequence>LGGSGGYSRIMYEGVGSTDAPYILYMDDDIAIEPDSILRAVQAARYAKSPILVGGQMLNLQNRAQLRTTGEAVDRATFMWGAAPHAVYDHDFAAYPLGYLGTPEEQANPRKITSRALHRRVDVDYNGWW</sequence>
<evidence type="ECO:0000313" key="2">
    <source>
        <dbReference type="Proteomes" id="UP000580709"/>
    </source>
</evidence>
<dbReference type="AlphaFoldDB" id="A0A838WZF9"/>
<comment type="caution">
    <text evidence="1">The sequence shown here is derived from an EMBL/GenBank/DDBJ whole genome shotgun (WGS) entry which is preliminary data.</text>
</comment>
<dbReference type="Gene3D" id="3.90.550.60">
    <property type="match status" value="1"/>
</dbReference>
<accession>A0A838WZF9</accession>
<protein>
    <submittedName>
        <fullName evidence="1">Glycosyltransferase family 2 protein</fullName>
    </submittedName>
</protein>
<feature type="non-terminal residue" evidence="1">
    <location>
        <position position="129"/>
    </location>
</feature>
<keyword evidence="1" id="KW-0808">Transferase</keyword>
<evidence type="ECO:0000313" key="1">
    <source>
        <dbReference type="EMBL" id="MBA4506088.1"/>
    </source>
</evidence>